<dbReference type="InterPro" id="IPR036431">
    <property type="entry name" value="ARID_dom_sf"/>
</dbReference>
<dbReference type="Pfam" id="PF01388">
    <property type="entry name" value="ARID"/>
    <property type="match status" value="1"/>
</dbReference>
<dbReference type="SMART" id="SM01014">
    <property type="entry name" value="ARID"/>
    <property type="match status" value="1"/>
</dbReference>
<feature type="domain" description="ARID" evidence="3">
    <location>
        <begin position="40"/>
        <end position="131"/>
    </location>
</feature>
<dbReference type="SUPFAM" id="SSF47095">
    <property type="entry name" value="HMG-box"/>
    <property type="match status" value="1"/>
</dbReference>
<dbReference type="OrthoDB" id="1919336at2759"/>
<protein>
    <submittedName>
        <fullName evidence="5">High mobility group B protein 11</fullName>
    </submittedName>
</protein>
<evidence type="ECO:0000256" key="1">
    <source>
        <dbReference type="PROSITE-ProRule" id="PRU00267"/>
    </source>
</evidence>
<keyword evidence="4" id="KW-1185">Reference proteome</keyword>
<dbReference type="PANTHER" id="PTHR46691">
    <property type="entry name" value="HIGH MOBILITY GROUP B PROTEIN 9"/>
    <property type="match status" value="1"/>
</dbReference>
<feature type="domain" description="HMG box" evidence="2">
    <location>
        <begin position="222"/>
        <end position="289"/>
    </location>
</feature>
<keyword evidence="1" id="KW-0539">Nucleus</keyword>
<dbReference type="KEGG" id="rsz:108856789"/>
<dbReference type="PANTHER" id="PTHR46691:SF9">
    <property type="entry name" value="HMG BOX DOMAIN-CONTAINING PROTEIN"/>
    <property type="match status" value="1"/>
</dbReference>
<dbReference type="RefSeq" id="XP_018486180.1">
    <property type="nucleotide sequence ID" value="XM_018630678.2"/>
</dbReference>
<dbReference type="Gene3D" id="1.10.150.60">
    <property type="entry name" value="ARID DNA-binding domain"/>
    <property type="match status" value="1"/>
</dbReference>
<gene>
    <name evidence="5" type="primary">LOC108856789</name>
</gene>
<dbReference type="SMART" id="SM00398">
    <property type="entry name" value="HMG"/>
    <property type="match status" value="1"/>
</dbReference>
<organism evidence="4 5">
    <name type="scientific">Raphanus sativus</name>
    <name type="common">Radish</name>
    <name type="synonym">Raphanus raphanistrum var. sativus</name>
    <dbReference type="NCBI Taxonomy" id="3726"/>
    <lineage>
        <taxon>Eukaryota</taxon>
        <taxon>Viridiplantae</taxon>
        <taxon>Streptophyta</taxon>
        <taxon>Embryophyta</taxon>
        <taxon>Tracheophyta</taxon>
        <taxon>Spermatophyta</taxon>
        <taxon>Magnoliopsida</taxon>
        <taxon>eudicotyledons</taxon>
        <taxon>Gunneridae</taxon>
        <taxon>Pentapetalae</taxon>
        <taxon>rosids</taxon>
        <taxon>malvids</taxon>
        <taxon>Brassicales</taxon>
        <taxon>Brassicaceae</taxon>
        <taxon>Brassiceae</taxon>
        <taxon>Raphanus</taxon>
    </lineage>
</organism>
<dbReference type="Gene3D" id="1.10.30.10">
    <property type="entry name" value="High mobility group box domain"/>
    <property type="match status" value="1"/>
</dbReference>
<dbReference type="AlphaFoldDB" id="A0A6J0NNT8"/>
<dbReference type="InterPro" id="IPR001606">
    <property type="entry name" value="ARID_dom"/>
</dbReference>
<dbReference type="GO" id="GO:0003677">
    <property type="term" value="F:DNA binding"/>
    <property type="evidence" value="ECO:0007669"/>
    <property type="project" value="UniProtKB-UniRule"/>
</dbReference>
<reference evidence="4" key="1">
    <citation type="journal article" date="2019" name="Database">
        <title>The radish genome database (RadishGD): an integrated information resource for radish genomics.</title>
        <authorList>
            <person name="Yu H.J."/>
            <person name="Baek S."/>
            <person name="Lee Y.J."/>
            <person name="Cho A."/>
            <person name="Mun J.H."/>
        </authorList>
    </citation>
    <scope>NUCLEOTIDE SEQUENCE [LARGE SCALE GENOMIC DNA]</scope>
    <source>
        <strain evidence="4">cv. WK10039</strain>
    </source>
</reference>
<feature type="DNA-binding region" description="HMG box" evidence="1">
    <location>
        <begin position="222"/>
        <end position="289"/>
    </location>
</feature>
<name>A0A6J0NNT8_RAPSA</name>
<dbReference type="Proteomes" id="UP000504610">
    <property type="component" value="Chromosome 1"/>
</dbReference>
<dbReference type="PROSITE" id="PS50118">
    <property type="entry name" value="HMG_BOX_2"/>
    <property type="match status" value="1"/>
</dbReference>
<evidence type="ECO:0000313" key="4">
    <source>
        <dbReference type="Proteomes" id="UP000504610"/>
    </source>
</evidence>
<accession>A0A6J0NNT8</accession>
<dbReference type="InterPro" id="IPR036910">
    <property type="entry name" value="HMG_box_dom_sf"/>
</dbReference>
<dbReference type="PROSITE" id="PS51011">
    <property type="entry name" value="ARID"/>
    <property type="match status" value="1"/>
</dbReference>
<dbReference type="InterPro" id="IPR009071">
    <property type="entry name" value="HMG_box_dom"/>
</dbReference>
<dbReference type="GO" id="GO:0005634">
    <property type="term" value="C:nucleus"/>
    <property type="evidence" value="ECO:0007669"/>
    <property type="project" value="UniProtKB-UniRule"/>
</dbReference>
<evidence type="ECO:0000313" key="5">
    <source>
        <dbReference type="RefSeq" id="XP_018486180.1"/>
    </source>
</evidence>
<keyword evidence="1" id="KW-0238">DNA-binding</keyword>
<dbReference type="Pfam" id="PF00505">
    <property type="entry name" value="HMG_box"/>
    <property type="match status" value="1"/>
</dbReference>
<reference evidence="5" key="2">
    <citation type="submission" date="2025-08" db="UniProtKB">
        <authorList>
            <consortium name="RefSeq"/>
        </authorList>
    </citation>
    <scope>IDENTIFICATION</scope>
    <source>
        <tissue evidence="5">Leaf</tissue>
    </source>
</reference>
<evidence type="ECO:0000259" key="2">
    <source>
        <dbReference type="PROSITE" id="PS50118"/>
    </source>
</evidence>
<proteinExistence type="predicted"/>
<sequence>MSTDETLTDSQLQLVPVYGSSLENMSDGESFRTALYIDLVEYPDIFWDILPDFLKKIGKTLKFPTVCGESLDLHQLFVEVTKRGGLQMVIMNRKAKEVISTFNLKKPLTNAAYVVKRHYLRMLFEFEHVYFFDQPLSSFWEREDVKRLVENGVQDKGNQLSGIQLGSRIEGMIDGKFETGYLVTMKMGSQELTGVLYHSAPPETPRRRKKKAKLSHVNSLLPKVNISGYNFFFAEEYKRLKAAYAGQERSLVKEIANKWRNLSPSDREVYQEKGAKDKERYKTQMAAYLSFLDIGAAGSVVATDDAVAEAQAQAEDEAEEGL</sequence>
<dbReference type="GeneID" id="108856789"/>
<dbReference type="SMART" id="SM00501">
    <property type="entry name" value="BRIGHT"/>
    <property type="match status" value="1"/>
</dbReference>
<dbReference type="SUPFAM" id="SSF46774">
    <property type="entry name" value="ARID-like"/>
    <property type="match status" value="1"/>
</dbReference>
<dbReference type="CDD" id="cd22009">
    <property type="entry name" value="HMG-box_AtHMGB9-like"/>
    <property type="match status" value="1"/>
</dbReference>
<evidence type="ECO:0000259" key="3">
    <source>
        <dbReference type="PROSITE" id="PS51011"/>
    </source>
</evidence>